<dbReference type="InterPro" id="IPR056906">
    <property type="entry name" value="ORF2/G2P_dom"/>
</dbReference>
<sequence length="419" mass="50090">MCKRPVYITVENRCIPVPCNKCEECLRNKTSDWCLRIQSMEAEYELFFFTLTYSEKHCPRNVYGDRIYSRRDLTLFKKNVNERVVRKLGFPRKSIKFLICPEYGPTNTHRPHYHGIMFIRRCVLPPYQGNSVEFSRFISRLKREVFTSWGRCNWRCFDFSWISKSNGRIGNASHYVAKYMSYGKFLPEHMFRKANHLFNYEFFNNLLEHYPNLESRLQLFLFKTQHNIDSLLSSLRFDSPGDLEYSFLYQVFVCKYGRVPEPFEIREISKEYRYLRRTWFSMHYPSPFICASQGIGYHLLTESRIKCFDNILSNLLGYIYDLHVNGIDRSDEAKIDIHNLFSLRFADLSCRRVPKYVLAKYKSISDIGYYYSDILLKAVDLKLFEFDGESEFIDNSPPSDIYSRRDYIDYKNQHNIILS</sequence>
<protein>
    <submittedName>
        <fullName evidence="2">Replication initiator protein</fullName>
    </submittedName>
</protein>
<dbReference type="Pfam" id="PF23343">
    <property type="entry name" value="REP_ORF2-G2P"/>
    <property type="match status" value="1"/>
</dbReference>
<organism evidence="2">
    <name type="scientific">Dipodfec virus RodF1_72</name>
    <dbReference type="NCBI Taxonomy" id="2929309"/>
    <lineage>
        <taxon>Viruses</taxon>
        <taxon>Monodnaviria</taxon>
        <taxon>Sangervirae</taxon>
        <taxon>Phixviricota</taxon>
        <taxon>Malgrandaviricetes</taxon>
        <taxon>Petitvirales</taxon>
        <taxon>Microviridae</taxon>
    </lineage>
</organism>
<evidence type="ECO:0000259" key="1">
    <source>
        <dbReference type="Pfam" id="PF23343"/>
    </source>
</evidence>
<reference evidence="2" key="1">
    <citation type="submission" date="2022-02" db="EMBL/GenBank/DDBJ databases">
        <title>Towards deciphering the DNA virus diversity associated with rodent species in the families Cricetidae and Heteromyidae.</title>
        <authorList>
            <person name="Lund M."/>
            <person name="Larsen B.B."/>
            <person name="Gryseels S."/>
            <person name="Kraberger S."/>
            <person name="Rowsey D.M."/>
            <person name="Steger L."/>
            <person name="Yule K.M."/>
            <person name="Upham N.S."/>
            <person name="Worobey M."/>
            <person name="Van Doorslaer K."/>
            <person name="Varsani A."/>
        </authorList>
    </citation>
    <scope>NUCLEOTIDE SEQUENCE</scope>
    <source>
        <strain evidence="2">NeonRodF1_72</strain>
    </source>
</reference>
<feature type="domain" description="Replication-associated protein ORF2/G2P" evidence="1">
    <location>
        <begin position="47"/>
        <end position="181"/>
    </location>
</feature>
<proteinExistence type="predicted"/>
<accession>A0A976N319</accession>
<name>A0A976N319_9VIRU</name>
<evidence type="ECO:0000313" key="2">
    <source>
        <dbReference type="EMBL" id="UPW41920.1"/>
    </source>
</evidence>
<dbReference type="EMBL" id="OM869695">
    <property type="protein sequence ID" value="UPW41920.1"/>
    <property type="molecule type" value="Genomic_DNA"/>
</dbReference>